<gene>
    <name evidence="2" type="ORF">H9Q79_03660</name>
</gene>
<evidence type="ECO:0000313" key="2">
    <source>
        <dbReference type="EMBL" id="QNM09393.1"/>
    </source>
</evidence>
<dbReference type="Pfam" id="PF01627">
    <property type="entry name" value="Hpt"/>
    <property type="match status" value="1"/>
</dbReference>
<protein>
    <submittedName>
        <fullName evidence="2">Hpt domain-containing protein</fullName>
    </submittedName>
</protein>
<dbReference type="InterPro" id="IPR036641">
    <property type="entry name" value="HPT_dom_sf"/>
</dbReference>
<dbReference type="InterPro" id="IPR008207">
    <property type="entry name" value="Sig_transdc_His_kin_Hpt_dom"/>
</dbReference>
<dbReference type="AlphaFoldDB" id="A0A7G9GF11"/>
<name>A0A7G9GF11_9FIRM</name>
<reference evidence="2 3" key="1">
    <citation type="submission" date="2020-08" db="EMBL/GenBank/DDBJ databases">
        <authorList>
            <person name="Liu C."/>
            <person name="Sun Q."/>
        </authorList>
    </citation>
    <scope>NUCLEOTIDE SEQUENCE [LARGE SCALE GENOMIC DNA]</scope>
    <source>
        <strain evidence="2 3">NSJ-29</strain>
    </source>
</reference>
<dbReference type="EMBL" id="CP060635">
    <property type="protein sequence ID" value="QNM09393.1"/>
    <property type="molecule type" value="Genomic_DNA"/>
</dbReference>
<accession>A0A7G9GF11</accession>
<sequence length="120" mass="13687">MTVEEFYAAVGGDYEGVLGRLRSEERLRKFAVKFLSDPSYEKLCEALKSENYEDAFRAAHTLKGVCQNLGFTRLYESSSVLTEALRDGEGHYGAGMLEQVERDYREMVEAVRMLQSENEN</sequence>
<evidence type="ECO:0000259" key="1">
    <source>
        <dbReference type="Pfam" id="PF01627"/>
    </source>
</evidence>
<evidence type="ECO:0000313" key="3">
    <source>
        <dbReference type="Proteomes" id="UP000515860"/>
    </source>
</evidence>
<dbReference type="Gene3D" id="1.20.120.160">
    <property type="entry name" value="HPT domain"/>
    <property type="match status" value="1"/>
</dbReference>
<keyword evidence="3" id="KW-1185">Reference proteome</keyword>
<dbReference type="Proteomes" id="UP000515860">
    <property type="component" value="Chromosome"/>
</dbReference>
<feature type="domain" description="HPt" evidence="1">
    <location>
        <begin position="41"/>
        <end position="110"/>
    </location>
</feature>
<proteinExistence type="predicted"/>
<dbReference type="GO" id="GO:0000160">
    <property type="term" value="P:phosphorelay signal transduction system"/>
    <property type="evidence" value="ECO:0007669"/>
    <property type="project" value="InterPro"/>
</dbReference>
<dbReference type="KEGG" id="whj:H9Q79_03660"/>
<organism evidence="2 3">
    <name type="scientific">Wansuia hejianensis</name>
    <dbReference type="NCBI Taxonomy" id="2763667"/>
    <lineage>
        <taxon>Bacteria</taxon>
        <taxon>Bacillati</taxon>
        <taxon>Bacillota</taxon>
        <taxon>Clostridia</taxon>
        <taxon>Lachnospirales</taxon>
        <taxon>Lachnospiraceae</taxon>
        <taxon>Wansuia</taxon>
    </lineage>
</organism>
<dbReference type="SUPFAM" id="SSF47226">
    <property type="entry name" value="Histidine-containing phosphotransfer domain, HPT domain"/>
    <property type="match status" value="1"/>
</dbReference>
<dbReference type="RefSeq" id="WP_118642553.1">
    <property type="nucleotide sequence ID" value="NZ_CP060635.1"/>
</dbReference>